<dbReference type="Pfam" id="PF20469">
    <property type="entry name" value="OLD-like_TOPRIM"/>
    <property type="match status" value="1"/>
</dbReference>
<dbReference type="AlphaFoldDB" id="A0AAW4N3G3"/>
<dbReference type="Pfam" id="PF13175">
    <property type="entry name" value="AAA_15"/>
    <property type="match status" value="1"/>
</dbReference>
<dbReference type="InterPro" id="IPR051396">
    <property type="entry name" value="Bact_Antivir_Def_Nuclease"/>
</dbReference>
<feature type="coiled-coil region" evidence="1">
    <location>
        <begin position="189"/>
        <end position="216"/>
    </location>
</feature>
<dbReference type="Proteomes" id="UP001196765">
    <property type="component" value="Unassembled WGS sequence"/>
</dbReference>
<sequence>MYLSKLRIWNFRRYSMIGDTFDTAKPGIEVEFNDGLNVLIGENDTGKTAIIDAIRYVLRTQSGEYFSFDEKDFFKSNTANANRATELKIECEFDGLSVAEAGAFLEWCDYRKNTHKQYLQIRLYAKRVDGRIIQRFGVGENASFQMDWEAREKLRVVYLKPLRDALTDMTHGYKSRLAQILSALPTFKTNSKEGEKHKLEQDYENLKKEVDGYFSKKGEEGTSILADLNGILTGHFLRKNENRKANIQLTGSELPEILRQLDLVLETNKSGLGSLNLLCIAAELLLYKEQPNSGLKLTLIEELEAHLHPQYQLSLINYIKEQKGIGQFILTTHSTVLGSTIPLENLIIVKEHNVFPMGSEYTKLSKSSYRFLERFLEATRANLFFAKGVILVEGDAENLLIPTIAYIIGRPLHRYGVSIVNVGSTAYKRYADIFKRKDNADFGVPVSIVSDLDIRALEYYQDKGKNYPVDNYNPELLEKERTEKKQKLKHETEEGNIRLFLSPQWTLEYELACSRLYKYLWQAILIGKKEENKSFDYESLLKETDKDVEQKLLRCHGKSCCTYGSVTHDKQLSYEIFSSLNDKKVSKAITAQYLADILLRQHEKERENNDDSQNTVKYILENDPYLKYIVDAIKHVTEP</sequence>
<comment type="caution">
    <text evidence="4">The sequence shown here is derived from an EMBL/GenBank/DDBJ whole genome shotgun (WGS) entry which is preliminary data.</text>
</comment>
<evidence type="ECO:0000256" key="1">
    <source>
        <dbReference type="SAM" id="Coils"/>
    </source>
</evidence>
<dbReference type="PANTHER" id="PTHR43581">
    <property type="entry name" value="ATP/GTP PHOSPHATASE"/>
    <property type="match status" value="1"/>
</dbReference>
<evidence type="ECO:0000259" key="3">
    <source>
        <dbReference type="Pfam" id="PF20469"/>
    </source>
</evidence>
<evidence type="ECO:0000259" key="2">
    <source>
        <dbReference type="Pfam" id="PF13175"/>
    </source>
</evidence>
<dbReference type="EMBL" id="JAHOEI010000037">
    <property type="protein sequence ID" value="MBV3388050.1"/>
    <property type="molecule type" value="Genomic_DNA"/>
</dbReference>
<feature type="domain" description="OLD protein-like TOPRIM" evidence="3">
    <location>
        <begin position="384"/>
        <end position="453"/>
    </location>
</feature>
<dbReference type="PANTHER" id="PTHR43581:SF4">
    <property type="entry name" value="ATP_GTP PHOSPHATASE"/>
    <property type="match status" value="1"/>
</dbReference>
<organism evidence="4 5">
    <name type="scientific">Segatella copri</name>
    <dbReference type="NCBI Taxonomy" id="165179"/>
    <lineage>
        <taxon>Bacteria</taxon>
        <taxon>Pseudomonadati</taxon>
        <taxon>Bacteroidota</taxon>
        <taxon>Bacteroidia</taxon>
        <taxon>Bacteroidales</taxon>
        <taxon>Prevotellaceae</taxon>
        <taxon>Segatella</taxon>
    </lineage>
</organism>
<evidence type="ECO:0000313" key="5">
    <source>
        <dbReference type="Proteomes" id="UP001196765"/>
    </source>
</evidence>
<dbReference type="CDD" id="cd01026">
    <property type="entry name" value="TOPRIM_OLD"/>
    <property type="match status" value="1"/>
</dbReference>
<feature type="domain" description="Endonuclease GajA/Old nuclease/RecF-like AAA" evidence="2">
    <location>
        <begin position="1"/>
        <end position="335"/>
    </location>
</feature>
<protein>
    <submittedName>
        <fullName evidence="4">AAA family ATPase</fullName>
    </submittedName>
</protein>
<gene>
    <name evidence="4" type="ORF">KSW82_09895</name>
</gene>
<dbReference type="InterPro" id="IPR034139">
    <property type="entry name" value="TOPRIM_OLD"/>
</dbReference>
<keyword evidence="1" id="KW-0175">Coiled coil</keyword>
<dbReference type="RefSeq" id="WP_217744609.1">
    <property type="nucleotide sequence ID" value="NZ_JAHOEI010000037.1"/>
</dbReference>
<evidence type="ECO:0000313" key="4">
    <source>
        <dbReference type="EMBL" id="MBV3388050.1"/>
    </source>
</evidence>
<accession>A0AAW4N3G3</accession>
<name>A0AAW4N3G3_9BACT</name>
<reference evidence="4" key="1">
    <citation type="submission" date="2021-06" db="EMBL/GenBank/DDBJ databases">
        <title>Collection of gut derived symbiotic bacterial strains cultured from healthy donors.</title>
        <authorList>
            <person name="Lin H."/>
            <person name="Littmann E."/>
            <person name="Pamer E.G."/>
        </authorList>
    </citation>
    <scope>NUCLEOTIDE SEQUENCE</scope>
    <source>
        <strain evidence="4">MSK.21.74</strain>
    </source>
</reference>
<dbReference type="InterPro" id="IPR041685">
    <property type="entry name" value="AAA_GajA/Old/RecF-like"/>
</dbReference>
<proteinExistence type="predicted"/>